<dbReference type="Proteomes" id="UP000010556">
    <property type="component" value="Unassembled WGS sequence"/>
</dbReference>
<sequence>MATSSAWGASSHCTAARAAPHLLPIPPPPFPGQEGTRGHTGFHGNTSHGTFSSPSKDAAQTLKPEQTEDPEKQGAQQGSKLIFVAPIPAQC</sequence>
<organism evidence="2 3">
    <name type="scientific">Myotis davidii</name>
    <name type="common">David's myotis</name>
    <dbReference type="NCBI Taxonomy" id="225400"/>
    <lineage>
        <taxon>Eukaryota</taxon>
        <taxon>Metazoa</taxon>
        <taxon>Chordata</taxon>
        <taxon>Craniata</taxon>
        <taxon>Vertebrata</taxon>
        <taxon>Euteleostomi</taxon>
        <taxon>Mammalia</taxon>
        <taxon>Eutheria</taxon>
        <taxon>Laurasiatheria</taxon>
        <taxon>Chiroptera</taxon>
        <taxon>Yangochiroptera</taxon>
        <taxon>Vespertilionidae</taxon>
        <taxon>Myotis</taxon>
    </lineage>
</organism>
<feature type="region of interest" description="Disordered" evidence="1">
    <location>
        <begin position="1"/>
        <end position="91"/>
    </location>
</feature>
<protein>
    <submittedName>
        <fullName evidence="2">Uncharacterized protein</fullName>
    </submittedName>
</protein>
<gene>
    <name evidence="2" type="ORF">MDA_GLEAN10001705</name>
</gene>
<evidence type="ECO:0000313" key="2">
    <source>
        <dbReference type="EMBL" id="ELK29026.1"/>
    </source>
</evidence>
<name>L5LSH6_MYODS</name>
<feature type="compositionally biased region" description="Polar residues" evidence="1">
    <location>
        <begin position="43"/>
        <end position="55"/>
    </location>
</feature>
<reference evidence="3" key="1">
    <citation type="journal article" date="2013" name="Science">
        <title>Comparative analysis of bat genomes provides insight into the evolution of flight and immunity.</title>
        <authorList>
            <person name="Zhang G."/>
            <person name="Cowled C."/>
            <person name="Shi Z."/>
            <person name="Huang Z."/>
            <person name="Bishop-Lilly K.A."/>
            <person name="Fang X."/>
            <person name="Wynne J.W."/>
            <person name="Xiong Z."/>
            <person name="Baker M.L."/>
            <person name="Zhao W."/>
            <person name="Tachedjian M."/>
            <person name="Zhu Y."/>
            <person name="Zhou P."/>
            <person name="Jiang X."/>
            <person name="Ng J."/>
            <person name="Yang L."/>
            <person name="Wu L."/>
            <person name="Xiao J."/>
            <person name="Feng Y."/>
            <person name="Chen Y."/>
            <person name="Sun X."/>
            <person name="Zhang Y."/>
            <person name="Marsh G.A."/>
            <person name="Crameri G."/>
            <person name="Broder C.C."/>
            <person name="Frey K.G."/>
            <person name="Wang L.F."/>
            <person name="Wang J."/>
        </authorList>
    </citation>
    <scope>NUCLEOTIDE SEQUENCE [LARGE SCALE GENOMIC DNA]</scope>
</reference>
<evidence type="ECO:0000256" key="1">
    <source>
        <dbReference type="SAM" id="MobiDB-lite"/>
    </source>
</evidence>
<keyword evidence="3" id="KW-1185">Reference proteome</keyword>
<accession>L5LSH6</accession>
<feature type="compositionally biased region" description="Polar residues" evidence="1">
    <location>
        <begin position="1"/>
        <end position="13"/>
    </location>
</feature>
<proteinExistence type="predicted"/>
<dbReference type="EMBL" id="KB108530">
    <property type="protein sequence ID" value="ELK29026.1"/>
    <property type="molecule type" value="Genomic_DNA"/>
</dbReference>
<dbReference type="AlphaFoldDB" id="L5LSH6"/>
<evidence type="ECO:0000313" key="3">
    <source>
        <dbReference type="Proteomes" id="UP000010556"/>
    </source>
</evidence>